<dbReference type="Proteomes" id="UP001327314">
    <property type="component" value="Chromosome"/>
</dbReference>
<dbReference type="InterPro" id="IPR029062">
    <property type="entry name" value="Class_I_gatase-like"/>
</dbReference>
<evidence type="ECO:0000313" key="3">
    <source>
        <dbReference type="EMBL" id="WQQ20008.1"/>
    </source>
</evidence>
<dbReference type="PANTHER" id="PTHR48094:SF12">
    <property type="entry name" value="PARKINSON DISEASE PROTEIN 7 HOMOLOG"/>
    <property type="match status" value="1"/>
</dbReference>
<evidence type="ECO:0000313" key="5">
    <source>
        <dbReference type="Proteomes" id="UP001327314"/>
    </source>
</evidence>
<protein>
    <submittedName>
        <fullName evidence="3">DJ-1/PfpI family protein</fullName>
    </submittedName>
    <submittedName>
        <fullName evidence="2">Monophosphate biosynthesis</fullName>
    </submittedName>
</protein>
<dbReference type="InterPro" id="IPR002818">
    <property type="entry name" value="DJ-1/PfpI"/>
</dbReference>
<dbReference type="SUPFAM" id="SSF52317">
    <property type="entry name" value="Class I glutamine amidotransferase-like"/>
    <property type="match status" value="1"/>
</dbReference>
<dbReference type="EMBL" id="LR214986">
    <property type="protein sequence ID" value="VEU64364.1"/>
    <property type="molecule type" value="Genomic_DNA"/>
</dbReference>
<accession>A0A449AH95</accession>
<dbReference type="AlphaFoldDB" id="A0A449AH95"/>
<gene>
    <name evidence="2" type="ORF">NCTC10142_00102</name>
    <name evidence="3" type="ORF">RRG46_00415</name>
</gene>
<dbReference type="InterPro" id="IPR050325">
    <property type="entry name" value="Prot/Nucl_acid_deglycase"/>
</dbReference>
<proteinExistence type="predicted"/>
<evidence type="ECO:0000313" key="4">
    <source>
        <dbReference type="Proteomes" id="UP000289506"/>
    </source>
</evidence>
<feature type="domain" description="DJ-1/PfpI" evidence="1">
    <location>
        <begin position="3"/>
        <end position="163"/>
    </location>
</feature>
<sequence>MNLLVIIEDNFKDVELVTPLTIFQTSQKFNKIDFYNPTLKVAKGVNGLAKIENIHNEININDYDMVFIPGGPGSQDLRKNLKSINIIKQLYEKMNKKLVAICDAPNVLSEHKIIQNEKFSSYPTDWSSEYRTSNWTTELISKSNNKLYTGNSPYSSAKLAFMVIVEVFGYDVALKTYQIFAGSPDAKEIVL</sequence>
<reference evidence="2 4" key="1">
    <citation type="submission" date="2019-01" db="EMBL/GenBank/DDBJ databases">
        <authorList>
            <consortium name="Pathogen Informatics"/>
        </authorList>
    </citation>
    <scope>NUCLEOTIDE SEQUENCE [LARGE SCALE GENOMIC DNA]</scope>
    <source>
        <strain evidence="2 4">NCTC10142</strain>
        <plasmid evidence="4">13</plasmid>
    </source>
</reference>
<name>A0A449AH95_9BACT</name>
<dbReference type="PANTHER" id="PTHR48094">
    <property type="entry name" value="PROTEIN/NUCLEIC ACID DEGLYCASE DJ-1-RELATED"/>
    <property type="match status" value="1"/>
</dbReference>
<dbReference type="Gene3D" id="3.40.50.880">
    <property type="match status" value="1"/>
</dbReference>
<organism evidence="2 4">
    <name type="scientific">Mycoplasmopsis cynos</name>
    <dbReference type="NCBI Taxonomy" id="171284"/>
    <lineage>
        <taxon>Bacteria</taxon>
        <taxon>Bacillati</taxon>
        <taxon>Mycoplasmatota</taxon>
        <taxon>Mycoplasmoidales</taxon>
        <taxon>Metamycoplasmataceae</taxon>
        <taxon>Mycoplasmopsis</taxon>
    </lineage>
</organism>
<dbReference type="EMBL" id="CP141046">
    <property type="protein sequence ID" value="WQQ20008.1"/>
    <property type="molecule type" value="Genomic_DNA"/>
</dbReference>
<dbReference type="RefSeq" id="WP_129720378.1">
    <property type="nucleotide sequence ID" value="NZ_CP103987.1"/>
</dbReference>
<geneLocation type="plasmid" evidence="2 4">
    <name>13</name>
</geneLocation>
<keyword evidence="2" id="KW-0614">Plasmid</keyword>
<evidence type="ECO:0000259" key="1">
    <source>
        <dbReference type="Pfam" id="PF01965"/>
    </source>
</evidence>
<evidence type="ECO:0000313" key="2">
    <source>
        <dbReference type="EMBL" id="VEU64364.1"/>
    </source>
</evidence>
<dbReference type="Proteomes" id="UP000289506">
    <property type="component" value="Plasmid 13"/>
</dbReference>
<dbReference type="Pfam" id="PF01965">
    <property type="entry name" value="DJ-1_PfpI"/>
    <property type="match status" value="1"/>
</dbReference>
<dbReference type="GO" id="GO:0005737">
    <property type="term" value="C:cytoplasm"/>
    <property type="evidence" value="ECO:0007669"/>
    <property type="project" value="TreeGrafter"/>
</dbReference>
<reference evidence="3 5" key="2">
    <citation type="submission" date="2023-12" db="EMBL/GenBank/DDBJ databases">
        <title>Hybrid Genome Assemblies of Mycoplasma cynos and Mycoplasma felis isolated from Dogs and Cats with Infectious Respiratory Disease.</title>
        <authorList>
            <person name="Framst I."/>
            <person name="Cai H."/>
            <person name="Ramesh P."/>
            <person name="Maboni G."/>
        </authorList>
    </citation>
    <scope>NUCLEOTIDE SEQUENCE [LARGE SCALE GENOMIC DNA]</scope>
    <source>
        <strain evidence="3 5">30510</strain>
    </source>
</reference>